<reference evidence="2 3" key="1">
    <citation type="submission" date="2024-07" db="EMBL/GenBank/DDBJ databases">
        <title>Uliginosibacterium paludis KCTC:42655.</title>
        <authorList>
            <person name="Kim M.K."/>
        </authorList>
    </citation>
    <scope>NUCLEOTIDE SEQUENCE [LARGE SCALE GENOMIC DNA]</scope>
    <source>
        <strain evidence="2 3">KCTC 42655</strain>
    </source>
</reference>
<name>A0ABV2CP49_9RHOO</name>
<comment type="caution">
    <text evidence="2">The sequence shown here is derived from an EMBL/GenBank/DDBJ whole genome shotgun (WGS) entry which is preliminary data.</text>
</comment>
<organism evidence="2 3">
    <name type="scientific">Uliginosibacterium paludis</name>
    <dbReference type="NCBI Taxonomy" id="1615952"/>
    <lineage>
        <taxon>Bacteria</taxon>
        <taxon>Pseudomonadati</taxon>
        <taxon>Pseudomonadota</taxon>
        <taxon>Betaproteobacteria</taxon>
        <taxon>Rhodocyclales</taxon>
        <taxon>Zoogloeaceae</taxon>
        <taxon>Uliginosibacterium</taxon>
    </lineage>
</organism>
<dbReference type="Gene3D" id="3.40.50.10610">
    <property type="entry name" value="ABC-type transport auxiliary lipoprotein component"/>
    <property type="match status" value="1"/>
</dbReference>
<dbReference type="PROSITE" id="PS51257">
    <property type="entry name" value="PROKAR_LIPOPROTEIN"/>
    <property type="match status" value="1"/>
</dbReference>
<evidence type="ECO:0008006" key="4">
    <source>
        <dbReference type="Google" id="ProtNLM"/>
    </source>
</evidence>
<keyword evidence="1" id="KW-0732">Signal</keyword>
<protein>
    <recommendedName>
        <fullName evidence="4">Penicillin-binding protein activator LpoB</fullName>
    </recommendedName>
</protein>
<feature type="signal peptide" evidence="1">
    <location>
        <begin position="1"/>
        <end position="31"/>
    </location>
</feature>
<gene>
    <name evidence="2" type="ORF">ABVT11_07590</name>
</gene>
<evidence type="ECO:0000256" key="1">
    <source>
        <dbReference type="SAM" id="SignalP"/>
    </source>
</evidence>
<keyword evidence="3" id="KW-1185">Reference proteome</keyword>
<dbReference type="Proteomes" id="UP001548590">
    <property type="component" value="Unassembled WGS sequence"/>
</dbReference>
<dbReference type="EMBL" id="JBEWLZ010000003">
    <property type="protein sequence ID" value="MET1489686.1"/>
    <property type="molecule type" value="Genomic_DNA"/>
</dbReference>
<feature type="chain" id="PRO_5046986548" description="Penicillin-binding protein activator LpoB" evidence="1">
    <location>
        <begin position="32"/>
        <end position="181"/>
    </location>
</feature>
<sequence length="181" mass="19060">MKISLSPTRLRRGLTLLAALALAACATLDSAPPIRPDRGAAWVVLPFSNATETPLAAQRAESIALGLLQSQGIASVQRYPQSMQDDSLFDTGQARGMEQAMGWARSSNARYALAGSVQEWRYKVGVDGEPAVGVSLQIIEVGSGKVLWSAVAARSGWSRETLAGVAQGLIKRMLAAGIGKP</sequence>
<proteinExistence type="predicted"/>
<accession>A0ABV2CP49</accession>
<evidence type="ECO:0000313" key="3">
    <source>
        <dbReference type="Proteomes" id="UP001548590"/>
    </source>
</evidence>
<dbReference type="RefSeq" id="WP_345925055.1">
    <property type="nucleotide sequence ID" value="NZ_JBDIVF010000002.1"/>
</dbReference>
<evidence type="ECO:0000313" key="2">
    <source>
        <dbReference type="EMBL" id="MET1489686.1"/>
    </source>
</evidence>